<gene>
    <name evidence="6" type="ORF">CcaverHIS019_0207800</name>
</gene>
<dbReference type="Proteomes" id="UP001233271">
    <property type="component" value="Chromosome 2"/>
</dbReference>
<evidence type="ECO:0008006" key="8">
    <source>
        <dbReference type="Google" id="ProtNLM"/>
    </source>
</evidence>
<comment type="subcellular location">
    <subcellularLocation>
        <location evidence="4">Peroxisome membrane</location>
    </subcellularLocation>
</comment>
<evidence type="ECO:0000313" key="6">
    <source>
        <dbReference type="EMBL" id="BEI89418.1"/>
    </source>
</evidence>
<feature type="region of interest" description="Disordered" evidence="5">
    <location>
        <begin position="60"/>
        <end position="174"/>
    </location>
</feature>
<dbReference type="PANTHER" id="PTHR12652:SF19">
    <property type="entry name" value="PEROXISOMAL BIOGENESIS FACTOR 11"/>
    <property type="match status" value="1"/>
</dbReference>
<dbReference type="GeneID" id="85493289"/>
<keyword evidence="7" id="KW-1185">Reference proteome</keyword>
<evidence type="ECO:0000256" key="1">
    <source>
        <dbReference type="ARBA" id="ARBA00022593"/>
    </source>
</evidence>
<accession>A0AA48IIK5</accession>
<dbReference type="AlphaFoldDB" id="A0AA48IIK5"/>
<evidence type="ECO:0000256" key="5">
    <source>
        <dbReference type="SAM" id="MobiDB-lite"/>
    </source>
</evidence>
<sequence>MNEPSWSHQLVPRRNPHAHLVHPSPVRAHSFPFATFSGAGLYASSHPSALALQAWSLSSSTTGNNSPYTSPSTTIRTSHSNSYSYTHSTAHPHSHSLSASSLHHLPSPPLSASAMPDPWTAERVSDPEDDMHPWGLNGSAAGLPPVGIPPKAQHHPQLVPHSPKMPNGRAYSPASKKPIPLEVWASVMDLCKGRDKVLKTVQYTLRTYLYILGLIAGVRPLSKFFTANQKRMKLATAGLSLTRKCLLLLNPLRPMIALVSPEPTSARAFLGHLIDLVGALSDDVFCLSKLGLVSKRKGAVADRWANRVWFYSTVTGLCSLWAKQGTRRTESEKRADDLQRQKYLCDLVFVSYDIFNVSWMKEPVQCCVGLIAAIISTSQLYNKQYVALVKR</sequence>
<keyword evidence="1" id="KW-0962">Peroxisome biogenesis</keyword>
<dbReference type="GO" id="GO:0005778">
    <property type="term" value="C:peroxisomal membrane"/>
    <property type="evidence" value="ECO:0007669"/>
    <property type="project" value="UniProtKB-SubCell"/>
</dbReference>
<dbReference type="KEGG" id="ccac:CcaHIS019_0207800"/>
<evidence type="ECO:0000313" key="7">
    <source>
        <dbReference type="Proteomes" id="UP001233271"/>
    </source>
</evidence>
<dbReference type="Pfam" id="PF05648">
    <property type="entry name" value="PEX11"/>
    <property type="match status" value="1"/>
</dbReference>
<keyword evidence="2" id="KW-0472">Membrane</keyword>
<evidence type="ECO:0000256" key="4">
    <source>
        <dbReference type="ARBA" id="ARBA00046271"/>
    </source>
</evidence>
<keyword evidence="3" id="KW-0576">Peroxisome</keyword>
<protein>
    <recommendedName>
        <fullName evidence="8">Peroxisomal biogenesis factor 11</fullName>
    </recommendedName>
</protein>
<feature type="compositionally biased region" description="Low complexity" evidence="5">
    <location>
        <begin position="77"/>
        <end position="114"/>
    </location>
</feature>
<organism evidence="6 7">
    <name type="scientific">Cutaneotrichosporon cavernicola</name>
    <dbReference type="NCBI Taxonomy" id="279322"/>
    <lineage>
        <taxon>Eukaryota</taxon>
        <taxon>Fungi</taxon>
        <taxon>Dikarya</taxon>
        <taxon>Basidiomycota</taxon>
        <taxon>Agaricomycotina</taxon>
        <taxon>Tremellomycetes</taxon>
        <taxon>Trichosporonales</taxon>
        <taxon>Trichosporonaceae</taxon>
        <taxon>Cutaneotrichosporon</taxon>
    </lineage>
</organism>
<proteinExistence type="predicted"/>
<name>A0AA48IIK5_9TREE</name>
<reference evidence="6" key="1">
    <citation type="journal article" date="2023" name="BMC Genomics">
        <title>Chromosome-level genome assemblies of Cutaneotrichosporon spp. (Trichosporonales, Basidiomycota) reveal imbalanced evolution between nucleotide sequences and chromosome synteny.</title>
        <authorList>
            <person name="Kobayashi Y."/>
            <person name="Kayamori A."/>
            <person name="Aoki K."/>
            <person name="Shiwa Y."/>
            <person name="Matsutani M."/>
            <person name="Fujita N."/>
            <person name="Sugita T."/>
            <person name="Iwasaki W."/>
            <person name="Tanaka N."/>
            <person name="Takashima M."/>
        </authorList>
    </citation>
    <scope>NUCLEOTIDE SEQUENCE</scope>
    <source>
        <strain evidence="6">HIS019</strain>
    </source>
</reference>
<dbReference type="EMBL" id="AP028213">
    <property type="protein sequence ID" value="BEI89418.1"/>
    <property type="molecule type" value="Genomic_DNA"/>
</dbReference>
<dbReference type="RefSeq" id="XP_060454684.1">
    <property type="nucleotide sequence ID" value="XM_060597830.1"/>
</dbReference>
<evidence type="ECO:0000256" key="3">
    <source>
        <dbReference type="ARBA" id="ARBA00023140"/>
    </source>
</evidence>
<evidence type="ECO:0000256" key="2">
    <source>
        <dbReference type="ARBA" id="ARBA00023136"/>
    </source>
</evidence>
<dbReference type="GO" id="GO:0016559">
    <property type="term" value="P:peroxisome fission"/>
    <property type="evidence" value="ECO:0007669"/>
    <property type="project" value="InterPro"/>
</dbReference>
<feature type="compositionally biased region" description="Basic and acidic residues" evidence="5">
    <location>
        <begin position="123"/>
        <end position="132"/>
    </location>
</feature>
<dbReference type="InterPro" id="IPR008733">
    <property type="entry name" value="PEX11"/>
</dbReference>
<feature type="compositionally biased region" description="Polar residues" evidence="5">
    <location>
        <begin position="61"/>
        <end position="76"/>
    </location>
</feature>
<dbReference type="PANTHER" id="PTHR12652">
    <property type="entry name" value="PEROXISOMAL BIOGENESIS FACTOR 11"/>
    <property type="match status" value="1"/>
</dbReference>